<dbReference type="InterPro" id="IPR036273">
    <property type="entry name" value="CRAL/TRIO_N_dom_sf"/>
</dbReference>
<dbReference type="STRING" id="37001.A0A1A9W4K8"/>
<dbReference type="Pfam" id="PF00650">
    <property type="entry name" value="CRAL_TRIO"/>
    <property type="match status" value="1"/>
</dbReference>
<name>A0A1A9W4K8_9MUSC</name>
<dbReference type="InterPro" id="IPR001251">
    <property type="entry name" value="CRAL-TRIO_dom"/>
</dbReference>
<dbReference type="Gene3D" id="1.20.5.1200">
    <property type="entry name" value="Alpha-tocopherol transfer"/>
    <property type="match status" value="1"/>
</dbReference>
<dbReference type="Pfam" id="PF03765">
    <property type="entry name" value="CRAL_TRIO_N"/>
    <property type="match status" value="1"/>
</dbReference>
<dbReference type="Gene3D" id="3.40.525.10">
    <property type="entry name" value="CRAL-TRIO lipid binding domain"/>
    <property type="match status" value="1"/>
</dbReference>
<dbReference type="PRINTS" id="PR00180">
    <property type="entry name" value="CRETINALDHBP"/>
</dbReference>
<dbReference type="PANTHER" id="PTHR10174:SF120">
    <property type="entry name" value="CELLULAR RETINALDEHYDE BINDING PROTEIN"/>
    <property type="match status" value="1"/>
</dbReference>
<dbReference type="GO" id="GO:1902936">
    <property type="term" value="F:phosphatidylinositol bisphosphate binding"/>
    <property type="evidence" value="ECO:0007669"/>
    <property type="project" value="TreeGrafter"/>
</dbReference>
<dbReference type="SMART" id="SM00516">
    <property type="entry name" value="SEC14"/>
    <property type="match status" value="1"/>
</dbReference>
<feature type="domain" description="CRAL-TRIO" evidence="1">
    <location>
        <begin position="97"/>
        <end position="261"/>
    </location>
</feature>
<protein>
    <recommendedName>
        <fullName evidence="1">CRAL-TRIO domain-containing protein</fullName>
    </recommendedName>
</protein>
<reference evidence="3" key="1">
    <citation type="submission" date="2014-03" db="EMBL/GenBank/DDBJ databases">
        <authorList>
            <person name="Aksoy S."/>
            <person name="Warren W."/>
            <person name="Wilson R.K."/>
        </authorList>
    </citation>
    <scope>NUCLEOTIDE SEQUENCE [LARGE SCALE GENOMIC DNA]</scope>
    <source>
        <strain evidence="3">IAEA</strain>
    </source>
</reference>
<dbReference type="InterPro" id="IPR036865">
    <property type="entry name" value="CRAL-TRIO_dom_sf"/>
</dbReference>
<dbReference type="CDD" id="cd00170">
    <property type="entry name" value="SEC14"/>
    <property type="match status" value="1"/>
</dbReference>
<dbReference type="EnsemblMetazoa" id="GBRI006090-RA">
    <property type="protein sequence ID" value="GBRI006090-PA"/>
    <property type="gene ID" value="GBRI006090"/>
</dbReference>
<keyword evidence="3" id="KW-1185">Reference proteome</keyword>
<dbReference type="InterPro" id="IPR011074">
    <property type="entry name" value="CRAL/TRIO_N_dom"/>
</dbReference>
<dbReference type="PROSITE" id="PS50191">
    <property type="entry name" value="CRAL_TRIO"/>
    <property type="match status" value="1"/>
</dbReference>
<dbReference type="VEuPathDB" id="VectorBase:GBRI006090"/>
<accession>A0A1A9W4K8</accession>
<evidence type="ECO:0000259" key="1">
    <source>
        <dbReference type="PROSITE" id="PS50191"/>
    </source>
</evidence>
<evidence type="ECO:0000313" key="2">
    <source>
        <dbReference type="EnsemblMetazoa" id="GBRI006090-PA"/>
    </source>
</evidence>
<proteinExistence type="predicted"/>
<dbReference type="Proteomes" id="UP000091820">
    <property type="component" value="Unassembled WGS sequence"/>
</dbReference>
<dbReference type="GO" id="GO:0016020">
    <property type="term" value="C:membrane"/>
    <property type="evidence" value="ECO:0007669"/>
    <property type="project" value="TreeGrafter"/>
</dbReference>
<dbReference type="SUPFAM" id="SSF52087">
    <property type="entry name" value="CRAL/TRIO domain"/>
    <property type="match status" value="1"/>
</dbReference>
<sequence length="322" mass="37437">MNEVNDHHNTNEFSKQIQKVAKNELCESQCIREQSLEQLRNWLSKNMDILNMRCDDGFLLRFLRAKKFSVTLAQQTILKYLNIKRTFPHLSTELDILDAKLNDIISSGYIFATPKRDKNNRRVIIVNAKGFNAKLYGSSEQAKVHFLTYECLMEDPITQVVGVTHIGNFSGVTTQHVTNWKPSEFARFFKWGEQSLPMRHKEIHLINLPSGLKWLIEFAKGRVSLKIRNRLTVHSNAEELCKSIDPECLPRELGGRMSTKEMLDLWKRELLKKRDIILKLDEITLLTDCGIQCKRSGKLKNSTDFLKHYENLQGSFRKLEID</sequence>
<organism evidence="2 3">
    <name type="scientific">Glossina brevipalpis</name>
    <dbReference type="NCBI Taxonomy" id="37001"/>
    <lineage>
        <taxon>Eukaryota</taxon>
        <taxon>Metazoa</taxon>
        <taxon>Ecdysozoa</taxon>
        <taxon>Arthropoda</taxon>
        <taxon>Hexapoda</taxon>
        <taxon>Insecta</taxon>
        <taxon>Pterygota</taxon>
        <taxon>Neoptera</taxon>
        <taxon>Endopterygota</taxon>
        <taxon>Diptera</taxon>
        <taxon>Brachycera</taxon>
        <taxon>Muscomorpha</taxon>
        <taxon>Hippoboscoidea</taxon>
        <taxon>Glossinidae</taxon>
        <taxon>Glossina</taxon>
    </lineage>
</organism>
<dbReference type="PANTHER" id="PTHR10174">
    <property type="entry name" value="ALPHA-TOCOPHEROL TRANSFER PROTEIN-RELATED"/>
    <property type="match status" value="1"/>
</dbReference>
<dbReference type="SMART" id="SM01100">
    <property type="entry name" value="CRAL_TRIO_N"/>
    <property type="match status" value="1"/>
</dbReference>
<reference evidence="2" key="2">
    <citation type="submission" date="2020-05" db="UniProtKB">
        <authorList>
            <consortium name="EnsemblMetazoa"/>
        </authorList>
    </citation>
    <scope>IDENTIFICATION</scope>
    <source>
        <strain evidence="2">IAEA</strain>
    </source>
</reference>
<dbReference type="Gene3D" id="1.10.8.20">
    <property type="entry name" value="N-terminal domain of phosphatidylinositol transfer protein sec14p"/>
    <property type="match status" value="1"/>
</dbReference>
<dbReference type="AlphaFoldDB" id="A0A1A9W4K8"/>
<evidence type="ECO:0000313" key="3">
    <source>
        <dbReference type="Proteomes" id="UP000091820"/>
    </source>
</evidence>
<dbReference type="SUPFAM" id="SSF46938">
    <property type="entry name" value="CRAL/TRIO N-terminal domain"/>
    <property type="match status" value="1"/>
</dbReference>